<accession>A0A545TLI9</accession>
<proteinExistence type="predicted"/>
<comment type="caution">
    <text evidence="1">The sequence shown here is derived from an EMBL/GenBank/DDBJ whole genome shotgun (WGS) entry which is preliminary data.</text>
</comment>
<dbReference type="PANTHER" id="PTHR43739:SF5">
    <property type="entry name" value="EXO-ALPHA-SIALIDASE"/>
    <property type="match status" value="1"/>
</dbReference>
<dbReference type="OrthoDB" id="5664384at2"/>
<dbReference type="Proteomes" id="UP000319732">
    <property type="component" value="Unassembled WGS sequence"/>
</dbReference>
<dbReference type="AlphaFoldDB" id="A0A545TLI9"/>
<dbReference type="GO" id="GO:0010411">
    <property type="term" value="P:xyloglucan metabolic process"/>
    <property type="evidence" value="ECO:0007669"/>
    <property type="project" value="TreeGrafter"/>
</dbReference>
<sequence>MTNQPATLRIATRKGLFTFVNAGNGADAWSLQDSAFVGDPVSAVLTDPRNGDRYAALNLGHFGVKLHRADAGGEQWQEIAVPKYPAVEGEDGVSLEQLWVLAAGGADRPQTLWAGTIPGGLFKSEDRGESWRLIESLWNRPERSDWFGGGYDEPGIHSICVDPRDSNRILVAVSCGGVWETLDGGDTWQLYGQGLRAEYMPPEGINALAVQDPHSLAVCPAAPEVAWIQHHNGIFRSGDGGRSWREITDVQPSTFGFAVAVHPRQPDTAWFVPGVKDECRIPVDGKLVVTRTRDGGGSFEMLDRGLPATHAYDLVLRHALDVDSSGERLAFGSTTGNLWVSANQGDDWQCVSNHLPPIYALRFDPDTGG</sequence>
<keyword evidence="2" id="KW-1185">Reference proteome</keyword>
<dbReference type="RefSeq" id="WP_142904871.1">
    <property type="nucleotide sequence ID" value="NZ_ML660094.1"/>
</dbReference>
<dbReference type="PANTHER" id="PTHR43739">
    <property type="entry name" value="XYLOGLUCANASE (EUROFUNG)"/>
    <property type="match status" value="1"/>
</dbReference>
<dbReference type="EMBL" id="VHSG01000013">
    <property type="protein sequence ID" value="TQV78092.1"/>
    <property type="molecule type" value="Genomic_DNA"/>
</dbReference>
<dbReference type="SUPFAM" id="SSF110296">
    <property type="entry name" value="Oligoxyloglucan reducing end-specific cellobiohydrolase"/>
    <property type="match status" value="1"/>
</dbReference>
<reference evidence="1 2" key="1">
    <citation type="submission" date="2019-06" db="EMBL/GenBank/DDBJ databases">
        <title>Whole genome sequence for Cellvibrionaceae sp. R142.</title>
        <authorList>
            <person name="Wang G."/>
        </authorList>
    </citation>
    <scope>NUCLEOTIDE SEQUENCE [LARGE SCALE GENOMIC DNA]</scope>
    <source>
        <strain evidence="1 2">R142</strain>
    </source>
</reference>
<dbReference type="InterPro" id="IPR052025">
    <property type="entry name" value="Xyloglucanase_GH74"/>
</dbReference>
<dbReference type="InterPro" id="IPR015943">
    <property type="entry name" value="WD40/YVTN_repeat-like_dom_sf"/>
</dbReference>
<evidence type="ECO:0000313" key="2">
    <source>
        <dbReference type="Proteomes" id="UP000319732"/>
    </source>
</evidence>
<name>A0A545TLI9_9GAMM</name>
<organism evidence="1 2">
    <name type="scientific">Exilibacterium tricleocarpae</name>
    <dbReference type="NCBI Taxonomy" id="2591008"/>
    <lineage>
        <taxon>Bacteria</taxon>
        <taxon>Pseudomonadati</taxon>
        <taxon>Pseudomonadota</taxon>
        <taxon>Gammaproteobacteria</taxon>
        <taxon>Cellvibrionales</taxon>
        <taxon>Cellvibrionaceae</taxon>
        <taxon>Exilibacterium</taxon>
    </lineage>
</organism>
<dbReference type="Gene3D" id="2.130.10.10">
    <property type="entry name" value="YVTN repeat-like/Quinoprotein amine dehydrogenase"/>
    <property type="match status" value="1"/>
</dbReference>
<gene>
    <name evidence="1" type="ORF">FKG94_13505</name>
</gene>
<protein>
    <submittedName>
        <fullName evidence="1">Exo-alpha-sialidase</fullName>
    </submittedName>
</protein>
<evidence type="ECO:0000313" key="1">
    <source>
        <dbReference type="EMBL" id="TQV78092.1"/>
    </source>
</evidence>